<proteinExistence type="predicted"/>
<keyword evidence="2" id="KW-1185">Reference proteome</keyword>
<dbReference type="RefSeq" id="WP_119814148.1">
    <property type="nucleotide sequence ID" value="NZ_CP025066.1"/>
</dbReference>
<gene>
    <name evidence="1" type="ORF">AArcSl_0359</name>
</gene>
<dbReference type="AlphaFoldDB" id="A0A343TFZ0"/>
<sequence length="431" mass="48273">MALHRRHLLAATAAAGAGVFGVGYWQRRRLGRLPTIRALDNVVESEVPRIEDDPIITPSLLEASYDRTDERFEEIEARLEPPYDRYSEEFIENLRTRLADRAPENVTIWPRGAPAMHYANRQALFTYRRVRGRLAGILAYESPEELPPETFQERSAIVGQRIDSFAVPYQGTTLGESIIAGATIESLVGAAESHLENAGERDEYAHRWRELERATAAIEDAEAFATARNGTDYANDVQRIADGLVAEYDRRREDAPDHHDVSGIDDARSTFVFSATTPLQRSMRNLGATPSIARGLLEDGDFARAAFTYALLLPTVPLYGAFADVPDFIWWEEYDYELGAEPADLREEKQATIDVVEQYLGTEDPLVSLFAAVPLGALRRTDSRLDGLIEDAHTVDDSEWAMQLDRALLLYEGARRYAEAIGDVIDLVNEL</sequence>
<evidence type="ECO:0000313" key="1">
    <source>
        <dbReference type="EMBL" id="AUX08012.1"/>
    </source>
</evidence>
<dbReference type="GeneID" id="37876694"/>
<reference evidence="2" key="1">
    <citation type="submission" date="2017-11" db="EMBL/GenBank/DDBJ databases">
        <title>Phenotypic and genomic properties of facultatively anaerobic sulfur-reducing natronoarchaea from hypersaline soda lakes.</title>
        <authorList>
            <person name="Sorokin D.Y."/>
            <person name="Kublanov I.V."/>
            <person name="Roman P."/>
            <person name="Sinninghe Damste J.S."/>
            <person name="Golyshin P.N."/>
            <person name="Rojo D."/>
            <person name="Ciordia S."/>
            <person name="Mena M.D.C."/>
            <person name="Ferrer M."/>
            <person name="Messina E."/>
            <person name="Smedile F."/>
            <person name="La Spada G."/>
            <person name="La Cono V."/>
            <person name="Yakimov M.M."/>
        </authorList>
    </citation>
    <scope>NUCLEOTIDE SEQUENCE [LARGE SCALE GENOMIC DNA]</scope>
    <source>
        <strain evidence="2">AArc-Sl</strain>
    </source>
</reference>
<accession>A0A343TFZ0</accession>
<name>A0A343TFZ0_9EURY</name>
<dbReference type="Proteomes" id="UP000263012">
    <property type="component" value="Chromosome"/>
</dbReference>
<organism evidence="1 2">
    <name type="scientific">Halalkaliarchaeum desulfuricum</name>
    <dbReference type="NCBI Taxonomy" id="2055893"/>
    <lineage>
        <taxon>Archaea</taxon>
        <taxon>Methanobacteriati</taxon>
        <taxon>Methanobacteriota</taxon>
        <taxon>Stenosarchaea group</taxon>
        <taxon>Halobacteria</taxon>
        <taxon>Halobacteriales</taxon>
        <taxon>Haloferacaceae</taxon>
        <taxon>Halalkaliarchaeum</taxon>
    </lineage>
</organism>
<dbReference type="KEGG" id="hdf:AArcSl_0359"/>
<protein>
    <submittedName>
        <fullName evidence="1">Uncharacterized protein</fullName>
    </submittedName>
</protein>
<evidence type="ECO:0000313" key="2">
    <source>
        <dbReference type="Proteomes" id="UP000263012"/>
    </source>
</evidence>
<dbReference type="EMBL" id="CP025066">
    <property type="protein sequence ID" value="AUX08012.1"/>
    <property type="molecule type" value="Genomic_DNA"/>
</dbReference>